<dbReference type="EMBL" id="CH408034">
    <property type="protein sequence ID" value="EAQ85298.1"/>
    <property type="molecule type" value="Genomic_DNA"/>
</dbReference>
<sequence>MDFWLYFLLLPLALAAIFSWLSGDSHAPKSIPAAFDLLTLTAQDVAQLLSNQTFTSLQLTLEYLRRIELDDRSGLGLHTMLELAPVGTTLAIARERDLERQGGILRSPLHNVPLIIKACPQSSSNTLVIGKANLGGLNGCKYVGPGICTMIGILANQQCPTLGTIISVQPGLGSVAEHCHPTIYSTLADRQLDRPPR</sequence>
<gene>
    <name evidence="2" type="ORF">CHGG_09312</name>
</gene>
<dbReference type="VEuPathDB" id="FungiDB:CHGG_09312"/>
<dbReference type="Gene3D" id="3.90.1300.10">
    <property type="entry name" value="Amidase signature (AS) domain"/>
    <property type="match status" value="1"/>
</dbReference>
<keyword evidence="3" id="KW-1185">Reference proteome</keyword>
<feature type="signal peptide" evidence="1">
    <location>
        <begin position="1"/>
        <end position="15"/>
    </location>
</feature>
<dbReference type="InterPro" id="IPR036928">
    <property type="entry name" value="AS_sf"/>
</dbReference>
<dbReference type="STRING" id="306901.Q2GRU2"/>
<proteinExistence type="predicted"/>
<reference evidence="3" key="1">
    <citation type="journal article" date="2015" name="Genome Announc.">
        <title>Draft genome sequence of the cellulolytic fungus Chaetomium globosum.</title>
        <authorList>
            <person name="Cuomo C.A."/>
            <person name="Untereiner W.A."/>
            <person name="Ma L.-J."/>
            <person name="Grabherr M."/>
            <person name="Birren B.W."/>
        </authorList>
    </citation>
    <scope>NUCLEOTIDE SEQUENCE [LARGE SCALE GENOMIC DNA]</scope>
    <source>
        <strain evidence="3">ATCC 6205 / CBS 148.51 / DSM 1962 / NBRC 6347 / NRRL 1970</strain>
    </source>
</reference>
<dbReference type="InParanoid" id="Q2GRU2"/>
<evidence type="ECO:0000313" key="3">
    <source>
        <dbReference type="Proteomes" id="UP000001056"/>
    </source>
</evidence>
<evidence type="ECO:0008006" key="4">
    <source>
        <dbReference type="Google" id="ProtNLM"/>
    </source>
</evidence>
<evidence type="ECO:0000313" key="2">
    <source>
        <dbReference type="EMBL" id="EAQ85298.1"/>
    </source>
</evidence>
<name>Q2GRU2_CHAGB</name>
<dbReference type="GeneID" id="4394826"/>
<keyword evidence="1" id="KW-0732">Signal</keyword>
<dbReference type="OrthoDB" id="566138at2759"/>
<dbReference type="SUPFAM" id="SSF75304">
    <property type="entry name" value="Amidase signature (AS) enzymes"/>
    <property type="match status" value="1"/>
</dbReference>
<evidence type="ECO:0000256" key="1">
    <source>
        <dbReference type="SAM" id="SignalP"/>
    </source>
</evidence>
<dbReference type="Proteomes" id="UP000001056">
    <property type="component" value="Unassembled WGS sequence"/>
</dbReference>
<protein>
    <recommendedName>
        <fullName evidence="4">Amidase domain-containing protein</fullName>
    </recommendedName>
</protein>
<accession>Q2GRU2</accession>
<feature type="chain" id="PRO_5012135814" description="Amidase domain-containing protein" evidence="1">
    <location>
        <begin position="16"/>
        <end position="197"/>
    </location>
</feature>
<dbReference type="RefSeq" id="XP_001227239.1">
    <property type="nucleotide sequence ID" value="XM_001227238.1"/>
</dbReference>
<organism evidence="2 3">
    <name type="scientific">Chaetomium globosum (strain ATCC 6205 / CBS 148.51 / DSM 1962 / NBRC 6347 / NRRL 1970)</name>
    <name type="common">Soil fungus</name>
    <dbReference type="NCBI Taxonomy" id="306901"/>
    <lineage>
        <taxon>Eukaryota</taxon>
        <taxon>Fungi</taxon>
        <taxon>Dikarya</taxon>
        <taxon>Ascomycota</taxon>
        <taxon>Pezizomycotina</taxon>
        <taxon>Sordariomycetes</taxon>
        <taxon>Sordariomycetidae</taxon>
        <taxon>Sordariales</taxon>
        <taxon>Chaetomiaceae</taxon>
        <taxon>Chaetomium</taxon>
    </lineage>
</organism>
<dbReference type="AlphaFoldDB" id="Q2GRU2"/>
<dbReference type="HOGENOM" id="CLU_1384009_0_0_1"/>